<dbReference type="Proteomes" id="UP001152795">
    <property type="component" value="Unassembled WGS sequence"/>
</dbReference>
<keyword evidence="2" id="KW-1185">Reference proteome</keyword>
<evidence type="ECO:0000313" key="1">
    <source>
        <dbReference type="EMBL" id="CAB4017099.1"/>
    </source>
</evidence>
<name>A0A6S7IJE3_PARCT</name>
<evidence type="ECO:0000313" key="2">
    <source>
        <dbReference type="Proteomes" id="UP001152795"/>
    </source>
</evidence>
<proteinExistence type="predicted"/>
<accession>A0A6S7IJE3</accession>
<feature type="non-terminal residue" evidence="1">
    <location>
        <position position="59"/>
    </location>
</feature>
<sequence>MQVTRFGDKLSTSCMINGGVPQGSRIGTIAFVVHINGLKAVIKDTESSLIVNSSNDVND</sequence>
<organism evidence="1 2">
    <name type="scientific">Paramuricea clavata</name>
    <name type="common">Red gorgonian</name>
    <name type="synonym">Violescent sea-whip</name>
    <dbReference type="NCBI Taxonomy" id="317549"/>
    <lineage>
        <taxon>Eukaryota</taxon>
        <taxon>Metazoa</taxon>
        <taxon>Cnidaria</taxon>
        <taxon>Anthozoa</taxon>
        <taxon>Octocorallia</taxon>
        <taxon>Malacalcyonacea</taxon>
        <taxon>Plexauridae</taxon>
        <taxon>Paramuricea</taxon>
    </lineage>
</organism>
<dbReference type="AlphaFoldDB" id="A0A6S7IJE3"/>
<dbReference type="EMBL" id="CACRXK020009405">
    <property type="protein sequence ID" value="CAB4017099.1"/>
    <property type="molecule type" value="Genomic_DNA"/>
</dbReference>
<reference evidence="1" key="1">
    <citation type="submission" date="2020-04" db="EMBL/GenBank/DDBJ databases">
        <authorList>
            <person name="Alioto T."/>
            <person name="Alioto T."/>
            <person name="Gomez Garrido J."/>
        </authorList>
    </citation>
    <scope>NUCLEOTIDE SEQUENCE</scope>
    <source>
        <strain evidence="1">A484AB</strain>
    </source>
</reference>
<gene>
    <name evidence="1" type="ORF">PACLA_8A087873</name>
</gene>
<comment type="caution">
    <text evidence="1">The sequence shown here is derived from an EMBL/GenBank/DDBJ whole genome shotgun (WGS) entry which is preliminary data.</text>
</comment>
<protein>
    <submittedName>
        <fullName evidence="1">Uncharacterized protein</fullName>
    </submittedName>
</protein>